<protein>
    <recommendedName>
        <fullName evidence="3">RING-type E3 ubiquitin transferase</fullName>
    </recommendedName>
</protein>
<sequence>MDDTMSEGVIQIPVDFATNLKCIVCNGYLSVPPIVSGNNGKNVCGRCDFITYNKQERRNIIYEDVAKLMSFPCIFEKCNKRIPWGEVEKHEKVCSYATILCPKKDCHEVVLVRELVTHFTWQHKSEKASSYGVNNVDIDHSVLESPQLLICREKPFLLFAYKSNTFIGISVYSLDPFEDENIKYFVTLTSNNGLLSKGRQKILPFNSRVHCADCFENKCNKKHHKYSLHYKNNSNQELHNSMTTKFEIDSVKRILEAEKVMFKVTLCDSSYPPSKKRKTGPCATPNSECDICKTLLSLPLVSHKSGSSLLECIKDKIKTCPCNSDIKDILGDFDVIDIMDDIKEEEDPEVAGDKPADSNEKEDAGLDISVAEVTPAPVAAGAAEPAKEP</sequence>
<feature type="compositionally biased region" description="Low complexity" evidence="1">
    <location>
        <begin position="370"/>
        <end position="389"/>
    </location>
</feature>
<dbReference type="EMBL" id="GALX01002084">
    <property type="protein sequence ID" value="JAB66382.1"/>
    <property type="molecule type" value="Transcribed_RNA"/>
</dbReference>
<dbReference type="GO" id="GO:0061630">
    <property type="term" value="F:ubiquitin protein ligase activity"/>
    <property type="evidence" value="ECO:0007669"/>
    <property type="project" value="TreeGrafter"/>
</dbReference>
<accession>V5GX79</accession>
<dbReference type="InterPro" id="IPR052088">
    <property type="entry name" value="E3_ubiquitin-ligase_SINA"/>
</dbReference>
<dbReference type="UniPathway" id="UPA00143"/>
<evidence type="ECO:0000256" key="1">
    <source>
        <dbReference type="SAM" id="MobiDB-lite"/>
    </source>
</evidence>
<dbReference type="GO" id="GO:0016567">
    <property type="term" value="P:protein ubiquitination"/>
    <property type="evidence" value="ECO:0007669"/>
    <property type="project" value="UniProtKB-UniPathway"/>
</dbReference>
<organism evidence="2">
    <name type="scientific">Anoplophora glabripennis</name>
    <name type="common">Asian longhorn beetle</name>
    <name type="synonym">Anoplophora nobilis</name>
    <dbReference type="NCBI Taxonomy" id="217634"/>
    <lineage>
        <taxon>Eukaryota</taxon>
        <taxon>Metazoa</taxon>
        <taxon>Ecdysozoa</taxon>
        <taxon>Arthropoda</taxon>
        <taxon>Hexapoda</taxon>
        <taxon>Insecta</taxon>
        <taxon>Pterygota</taxon>
        <taxon>Neoptera</taxon>
        <taxon>Endopterygota</taxon>
        <taxon>Coleoptera</taxon>
        <taxon>Polyphaga</taxon>
        <taxon>Cucujiformia</taxon>
        <taxon>Chrysomeloidea</taxon>
        <taxon>Cerambycidae</taxon>
        <taxon>Lamiinae</taxon>
        <taxon>Lamiini</taxon>
        <taxon>Anoplophora</taxon>
    </lineage>
</organism>
<name>V5GX79_ANOGL</name>
<feature type="region of interest" description="Disordered" evidence="1">
    <location>
        <begin position="343"/>
        <end position="389"/>
    </location>
</feature>
<dbReference type="PANTHER" id="PTHR10315:SF117">
    <property type="entry name" value="RING-TYPE E3 UBIQUITIN TRANSFERASE"/>
    <property type="match status" value="1"/>
</dbReference>
<evidence type="ECO:0000313" key="2">
    <source>
        <dbReference type="EMBL" id="JAB66382.1"/>
    </source>
</evidence>
<dbReference type="SUPFAM" id="SSF49599">
    <property type="entry name" value="TRAF domain-like"/>
    <property type="match status" value="1"/>
</dbReference>
<dbReference type="AlphaFoldDB" id="V5GX79"/>
<evidence type="ECO:0008006" key="3">
    <source>
        <dbReference type="Google" id="ProtNLM"/>
    </source>
</evidence>
<reference evidence="2" key="1">
    <citation type="submission" date="2013-07" db="EMBL/GenBank/DDBJ databases">
        <title>Midgut Transcriptome Profiling of Anoplphora glabripennis, a Lignocellulose Degrading, Wood-Boring Cerambycid.</title>
        <authorList>
            <person name="Scully E.D."/>
            <person name="Hoover K."/>
            <person name="Carlson J.E."/>
            <person name="Tien M."/>
            <person name="Geib S.M."/>
        </authorList>
    </citation>
    <scope>NUCLEOTIDE SEQUENCE</scope>
</reference>
<proteinExistence type="predicted"/>
<dbReference type="Gene3D" id="3.30.40.10">
    <property type="entry name" value="Zinc/RING finger domain, C3HC4 (zinc finger)"/>
    <property type="match status" value="1"/>
</dbReference>
<dbReference type="PANTHER" id="PTHR10315">
    <property type="entry name" value="E3 UBIQUITIN PROTEIN LIGASE SIAH"/>
    <property type="match status" value="1"/>
</dbReference>
<dbReference type="InterPro" id="IPR013083">
    <property type="entry name" value="Znf_RING/FYVE/PHD"/>
</dbReference>
<feature type="compositionally biased region" description="Basic and acidic residues" evidence="1">
    <location>
        <begin position="351"/>
        <end position="364"/>
    </location>
</feature>
<dbReference type="GO" id="GO:0005737">
    <property type="term" value="C:cytoplasm"/>
    <property type="evidence" value="ECO:0007669"/>
    <property type="project" value="TreeGrafter"/>
</dbReference>